<comment type="caution">
    <text evidence="2">The sequence shown here is derived from an EMBL/GenBank/DDBJ whole genome shotgun (WGS) entry which is preliminary data.</text>
</comment>
<feature type="chain" id="PRO_5019486037" evidence="1">
    <location>
        <begin position="19"/>
        <end position="147"/>
    </location>
</feature>
<accession>A0A418WEK9</accession>
<proteinExistence type="predicted"/>
<reference evidence="2 3" key="1">
    <citation type="submission" date="2018-09" db="EMBL/GenBank/DDBJ databases">
        <authorList>
            <person name="Zhu H."/>
        </authorList>
    </citation>
    <scope>NUCLEOTIDE SEQUENCE [LARGE SCALE GENOMIC DNA]</scope>
    <source>
        <strain evidence="2 3">K1W22B-8</strain>
    </source>
</reference>
<name>A0A418WEK9_9PROT</name>
<protein>
    <submittedName>
        <fullName evidence="2">Uncharacterized protein</fullName>
    </submittedName>
</protein>
<evidence type="ECO:0000256" key="1">
    <source>
        <dbReference type="SAM" id="SignalP"/>
    </source>
</evidence>
<gene>
    <name evidence="2" type="ORF">D3874_16585</name>
</gene>
<keyword evidence="1" id="KW-0732">Signal</keyword>
<dbReference type="EMBL" id="QYUK01000011">
    <property type="protein sequence ID" value="RJF88432.1"/>
    <property type="molecule type" value="Genomic_DNA"/>
</dbReference>
<feature type="signal peptide" evidence="1">
    <location>
        <begin position="1"/>
        <end position="18"/>
    </location>
</feature>
<organism evidence="2 3">
    <name type="scientific">Oleomonas cavernae</name>
    <dbReference type="NCBI Taxonomy" id="2320859"/>
    <lineage>
        <taxon>Bacteria</taxon>
        <taxon>Pseudomonadati</taxon>
        <taxon>Pseudomonadota</taxon>
        <taxon>Alphaproteobacteria</taxon>
        <taxon>Acetobacterales</taxon>
        <taxon>Acetobacteraceae</taxon>
        <taxon>Oleomonas</taxon>
    </lineage>
</organism>
<keyword evidence="3" id="KW-1185">Reference proteome</keyword>
<evidence type="ECO:0000313" key="3">
    <source>
        <dbReference type="Proteomes" id="UP000284605"/>
    </source>
</evidence>
<dbReference type="Proteomes" id="UP000284605">
    <property type="component" value="Unassembled WGS sequence"/>
</dbReference>
<sequence>MLLQVVLAVLVAGSAAHAADQTLLGAWKISDAVMAPWVAQQSPDEVAEMAKLKGQPVTFAAHEVIAASVIGCTDVGYEVTRIPPEGLFQGGLPEGRQAQAAAALGLPPGEVPGIDVACSTGLFSYHFRDASTALFALDNVIYTLTRQ</sequence>
<evidence type="ECO:0000313" key="2">
    <source>
        <dbReference type="EMBL" id="RJF88432.1"/>
    </source>
</evidence>
<dbReference type="AlphaFoldDB" id="A0A418WEK9"/>